<comment type="caution">
    <text evidence="1">The sequence shown here is derived from an EMBL/GenBank/DDBJ whole genome shotgun (WGS) entry which is preliminary data.</text>
</comment>
<reference evidence="1 2" key="1">
    <citation type="submission" date="2024-02" db="EMBL/GenBank/DDBJ databases">
        <authorList>
            <person name="Vignale AGUSTIN F."/>
            <person name="Sosa J E."/>
            <person name="Modenutti C."/>
        </authorList>
    </citation>
    <scope>NUCLEOTIDE SEQUENCE [LARGE SCALE GENOMIC DNA]</scope>
</reference>
<organism evidence="1 2">
    <name type="scientific">Ilex paraguariensis</name>
    <name type="common">yerba mate</name>
    <dbReference type="NCBI Taxonomy" id="185542"/>
    <lineage>
        <taxon>Eukaryota</taxon>
        <taxon>Viridiplantae</taxon>
        <taxon>Streptophyta</taxon>
        <taxon>Embryophyta</taxon>
        <taxon>Tracheophyta</taxon>
        <taxon>Spermatophyta</taxon>
        <taxon>Magnoliopsida</taxon>
        <taxon>eudicotyledons</taxon>
        <taxon>Gunneridae</taxon>
        <taxon>Pentapetalae</taxon>
        <taxon>asterids</taxon>
        <taxon>campanulids</taxon>
        <taxon>Aquifoliales</taxon>
        <taxon>Aquifoliaceae</taxon>
        <taxon>Ilex</taxon>
    </lineage>
</organism>
<sequence length="80" mass="8952">MELYTCTTIKASTTLSIPTSEILVGHRRLSDESSRPMNDAVNWKLEAAWDPLKFGGLIKALVPLSRPPKRALTYPLHPSY</sequence>
<proteinExistence type="predicted"/>
<name>A0ABC8RYW6_9AQUA</name>
<gene>
    <name evidence="1" type="ORF">ILEXP_LOCUS15106</name>
</gene>
<accession>A0ABC8RYW6</accession>
<evidence type="ECO:0000313" key="2">
    <source>
        <dbReference type="Proteomes" id="UP001642360"/>
    </source>
</evidence>
<dbReference type="EMBL" id="CAUOFW020001658">
    <property type="protein sequence ID" value="CAK9147222.1"/>
    <property type="molecule type" value="Genomic_DNA"/>
</dbReference>
<protein>
    <submittedName>
        <fullName evidence="1">Uncharacterized protein</fullName>
    </submittedName>
</protein>
<dbReference type="AlphaFoldDB" id="A0ABC8RYW6"/>
<evidence type="ECO:0000313" key="1">
    <source>
        <dbReference type="EMBL" id="CAK9147222.1"/>
    </source>
</evidence>
<dbReference type="Proteomes" id="UP001642360">
    <property type="component" value="Unassembled WGS sequence"/>
</dbReference>
<keyword evidence="2" id="KW-1185">Reference proteome</keyword>